<comment type="caution">
    <text evidence="1">The sequence shown here is derived from an EMBL/GenBank/DDBJ whole genome shotgun (WGS) entry which is preliminary data.</text>
</comment>
<reference evidence="2" key="1">
    <citation type="submission" date="2017-07" db="EMBL/GenBank/DDBJ databases">
        <title>Comparative genome mining reveals phylogenetic distribution patterns of secondary metabolites in Amycolatopsis.</title>
        <authorList>
            <person name="Adamek M."/>
            <person name="Alanjary M."/>
            <person name="Sales-Ortells H."/>
            <person name="Goodfellow M."/>
            <person name="Bull A.T."/>
            <person name="Kalinowski J."/>
            <person name="Ziemert N."/>
        </authorList>
    </citation>
    <scope>NUCLEOTIDE SEQUENCE [LARGE SCALE GENOMIC DNA]</scope>
    <source>
        <strain evidence="2">H5</strain>
    </source>
</reference>
<dbReference type="EMBL" id="NMUL01000009">
    <property type="protein sequence ID" value="OXM68614.1"/>
    <property type="molecule type" value="Genomic_DNA"/>
</dbReference>
<dbReference type="AlphaFoldDB" id="A0A229TCH7"/>
<sequence length="64" mass="6352">MSHAPVIEEGGVAGTGTGGTAGVTCATCPHAQDSHDSIARRYCTATVAGGFNRRCVCVGGTTNL</sequence>
<dbReference type="NCBIfam" id="NF038206">
    <property type="entry name" value="RGCVC_fam"/>
    <property type="match status" value="1"/>
</dbReference>
<proteinExistence type="predicted"/>
<gene>
    <name evidence="1" type="ORF">CF165_10980</name>
</gene>
<accession>A0A229TCH7</accession>
<organism evidence="1 2">
    <name type="scientific">Amycolatopsis vastitatis</name>
    <dbReference type="NCBI Taxonomy" id="1905142"/>
    <lineage>
        <taxon>Bacteria</taxon>
        <taxon>Bacillati</taxon>
        <taxon>Actinomycetota</taxon>
        <taxon>Actinomycetes</taxon>
        <taxon>Pseudonocardiales</taxon>
        <taxon>Pseudonocardiaceae</taxon>
        <taxon>Amycolatopsis</taxon>
    </lineage>
</organism>
<keyword evidence="2" id="KW-1185">Reference proteome</keyword>
<protein>
    <submittedName>
        <fullName evidence="1">Uncharacterized protein</fullName>
    </submittedName>
</protein>
<dbReference type="Proteomes" id="UP000215199">
    <property type="component" value="Unassembled WGS sequence"/>
</dbReference>
<evidence type="ECO:0000313" key="2">
    <source>
        <dbReference type="Proteomes" id="UP000215199"/>
    </source>
</evidence>
<evidence type="ECO:0000313" key="1">
    <source>
        <dbReference type="EMBL" id="OXM68614.1"/>
    </source>
</evidence>
<name>A0A229TCH7_9PSEU</name>